<organism evidence="1 2">
    <name type="scientific">Micromonospora jinlongensis</name>
    <dbReference type="NCBI Taxonomy" id="1287877"/>
    <lineage>
        <taxon>Bacteria</taxon>
        <taxon>Bacillati</taxon>
        <taxon>Actinomycetota</taxon>
        <taxon>Actinomycetes</taxon>
        <taxon>Micromonosporales</taxon>
        <taxon>Micromonosporaceae</taxon>
        <taxon>Micromonospora</taxon>
    </lineage>
</organism>
<evidence type="ECO:0000313" key="2">
    <source>
        <dbReference type="Proteomes" id="UP000523545"/>
    </source>
</evidence>
<dbReference type="SUPFAM" id="SSF51412">
    <property type="entry name" value="Inosine monophosphate dehydrogenase (IMPDH)"/>
    <property type="match status" value="1"/>
</dbReference>
<keyword evidence="2" id="KW-1185">Reference proteome</keyword>
<dbReference type="Gene3D" id="3.20.20.70">
    <property type="entry name" value="Aldolase class I"/>
    <property type="match status" value="1"/>
</dbReference>
<evidence type="ECO:0008006" key="3">
    <source>
        <dbReference type="Google" id="ProtNLM"/>
    </source>
</evidence>
<comment type="caution">
    <text evidence="1">The sequence shown here is derived from an EMBL/GenBank/DDBJ whole genome shotgun (WGS) entry which is preliminary data.</text>
</comment>
<protein>
    <recommendedName>
        <fullName evidence="3">Nitronate monooxygenase domain-containing protein</fullName>
    </recommendedName>
</protein>
<gene>
    <name evidence="1" type="ORF">HNR22_001768</name>
</gene>
<name>A0A7Z0BCN5_9ACTN</name>
<evidence type="ECO:0000313" key="1">
    <source>
        <dbReference type="EMBL" id="NYH42041.1"/>
    </source>
</evidence>
<proteinExistence type="predicted"/>
<dbReference type="Proteomes" id="UP000523545">
    <property type="component" value="Unassembled WGS sequence"/>
</dbReference>
<dbReference type="InterPro" id="IPR013785">
    <property type="entry name" value="Aldolase_TIM"/>
</dbReference>
<accession>A0A7Z0BCN5</accession>
<reference evidence="1 2" key="1">
    <citation type="submission" date="2020-07" db="EMBL/GenBank/DDBJ databases">
        <title>Sequencing the genomes of 1000 actinobacteria strains.</title>
        <authorList>
            <person name="Klenk H.-P."/>
        </authorList>
    </citation>
    <scope>NUCLEOTIDE SEQUENCE [LARGE SCALE GENOMIC DNA]</scope>
    <source>
        <strain evidence="1 2">DSM 45876</strain>
    </source>
</reference>
<dbReference type="EMBL" id="JACCHK010000001">
    <property type="protein sequence ID" value="NYH42041.1"/>
    <property type="molecule type" value="Genomic_DNA"/>
</dbReference>
<dbReference type="RefSeq" id="WP_179779934.1">
    <property type="nucleotide sequence ID" value="NZ_JACCHK010000001.1"/>
</dbReference>
<dbReference type="AlphaFoldDB" id="A0A7Z0BCN5"/>
<sequence length="178" mass="18896">MLGTRFLAAAEAATHEVYRQHLIAATVHTLCFDGGWPNATHRALRNTTLHRWQEAGSPPAPLRPGEGDVVATDALHWGWGIGSCRPSDTNNLPTVCAEIHCGAHRLRFGLAGESEAELPVDLGLIGPVGVAEHGGDVAERGHQGRNLCSAHPARVVPEMVPSSASARARSACVWAIQQ</sequence>